<keyword evidence="11" id="KW-1185">Reference proteome</keyword>
<evidence type="ECO:0000256" key="6">
    <source>
        <dbReference type="RuleBase" id="RU000414"/>
    </source>
</evidence>
<feature type="binding site" evidence="5">
    <location>
        <position position="205"/>
    </location>
    <ligand>
        <name>Mn(2+)</name>
        <dbReference type="ChEBI" id="CHEBI:29035"/>
    </ligand>
</feature>
<dbReference type="InterPro" id="IPR019832">
    <property type="entry name" value="Mn/Fe_SOD_C"/>
</dbReference>
<organism evidence="10 11">
    <name type="scientific">Chitinophaga solisilvae</name>
    <dbReference type="NCBI Taxonomy" id="1233460"/>
    <lineage>
        <taxon>Bacteria</taxon>
        <taxon>Pseudomonadati</taxon>
        <taxon>Bacteroidota</taxon>
        <taxon>Chitinophagia</taxon>
        <taxon>Chitinophagales</taxon>
        <taxon>Chitinophagaceae</taxon>
        <taxon>Chitinophaga</taxon>
    </lineage>
</organism>
<dbReference type="InterPro" id="IPR019833">
    <property type="entry name" value="Mn/Fe_SOD_BS"/>
</dbReference>
<dbReference type="FunFam" id="1.10.287.990:FF:000001">
    <property type="entry name" value="Superoxide dismutase"/>
    <property type="match status" value="1"/>
</dbReference>
<keyword evidence="4 6" id="KW-0560">Oxidoreductase</keyword>
<dbReference type="Gene3D" id="1.10.287.990">
    <property type="entry name" value="Fe,Mn superoxide dismutase (SOD) domain"/>
    <property type="match status" value="1"/>
</dbReference>
<evidence type="ECO:0000256" key="2">
    <source>
        <dbReference type="ARBA" id="ARBA00012682"/>
    </source>
</evidence>
<evidence type="ECO:0000256" key="1">
    <source>
        <dbReference type="ARBA" id="ARBA00008714"/>
    </source>
</evidence>
<keyword evidence="7" id="KW-0732">Signal</keyword>
<evidence type="ECO:0000313" key="10">
    <source>
        <dbReference type="EMBL" id="NSL90009.1"/>
    </source>
</evidence>
<dbReference type="SUPFAM" id="SSF54719">
    <property type="entry name" value="Fe,Mn superoxide dismutase (SOD), C-terminal domain"/>
    <property type="match status" value="1"/>
</dbReference>
<dbReference type="InterPro" id="IPR001189">
    <property type="entry name" value="Mn/Fe_SOD"/>
</dbReference>
<feature type="domain" description="Manganese/iron superoxide dismutase N-terminal" evidence="8">
    <location>
        <begin position="44"/>
        <end position="126"/>
    </location>
</feature>
<proteinExistence type="inferred from homology"/>
<feature type="binding site" evidence="5">
    <location>
        <position position="209"/>
    </location>
    <ligand>
        <name>Mn(2+)</name>
        <dbReference type="ChEBI" id="CHEBI:29035"/>
    </ligand>
</feature>
<gene>
    <name evidence="10" type="ORF">ECE50_024430</name>
</gene>
<evidence type="ECO:0000256" key="4">
    <source>
        <dbReference type="ARBA" id="ARBA00023002"/>
    </source>
</evidence>
<accession>A0A9Q5D8M8</accession>
<dbReference type="EC" id="1.15.1.1" evidence="2 6"/>
<dbReference type="SUPFAM" id="SSF46609">
    <property type="entry name" value="Fe,Mn superoxide dismutase (SOD), N-terminal domain"/>
    <property type="match status" value="1"/>
</dbReference>
<feature type="binding site" evidence="5">
    <location>
        <position position="118"/>
    </location>
    <ligand>
        <name>Mn(2+)</name>
        <dbReference type="ChEBI" id="CHEBI:29035"/>
    </ligand>
</feature>
<evidence type="ECO:0000256" key="3">
    <source>
        <dbReference type="ARBA" id="ARBA00022723"/>
    </source>
</evidence>
<evidence type="ECO:0000259" key="9">
    <source>
        <dbReference type="Pfam" id="PF02777"/>
    </source>
</evidence>
<sequence length="244" mass="27212">MNKREFIKLTSLAGVAALSGPLSSLAAVAPSAGKPAGNDPKAPFTVPALTYAYDALEPYIDKLTMEIHHDKHHGAYVKNLNEAVNGTPFATLTLEEILAKVTDKDKAIRNNGGGHYNHSLFWTLLSPKKTNPSDKLKSAINKHFGSFEQFQAKFSDAAKTQFGSGWAWLIVTPDKKLAVINTPNQDNPLMRNIVKDLGTPILALDVWEHAYYLKYQNKRPDYISAFWNVVNWEEVDKRYNNALK</sequence>
<comment type="function">
    <text evidence="6">Destroys radicals which are normally produced within the cells and which are toxic to biological systems.</text>
</comment>
<dbReference type="Pfam" id="PF00081">
    <property type="entry name" value="Sod_Fe_N"/>
    <property type="match status" value="1"/>
</dbReference>
<dbReference type="GO" id="GO:0005737">
    <property type="term" value="C:cytoplasm"/>
    <property type="evidence" value="ECO:0007669"/>
    <property type="project" value="TreeGrafter"/>
</dbReference>
<dbReference type="PANTHER" id="PTHR43595:SF2">
    <property type="entry name" value="SMALL RIBOSOMAL SUBUNIT PROTEIN MS42"/>
    <property type="match status" value="1"/>
</dbReference>
<comment type="similarity">
    <text evidence="1 6">Belongs to the iron/manganese superoxide dismutase family.</text>
</comment>
<dbReference type="InterPro" id="IPR019831">
    <property type="entry name" value="Mn/Fe_SOD_N"/>
</dbReference>
<dbReference type="PRINTS" id="PR01703">
    <property type="entry name" value="MNSODISMTASE"/>
</dbReference>
<dbReference type="PROSITE" id="PS00088">
    <property type="entry name" value="SOD_MN"/>
    <property type="match status" value="1"/>
</dbReference>
<dbReference type="Pfam" id="PF02777">
    <property type="entry name" value="Sod_Fe_C"/>
    <property type="match status" value="1"/>
</dbReference>
<reference evidence="10" key="1">
    <citation type="submission" date="2020-05" db="EMBL/GenBank/DDBJ databases">
        <title>Chitinophaga laudate sp. nov., isolated from a tropical peat swamp.</title>
        <authorList>
            <person name="Goh C.B.S."/>
            <person name="Lee M.S."/>
            <person name="Parimannan S."/>
            <person name="Pasbakhsh P."/>
            <person name="Yule C.M."/>
            <person name="Rajandas H."/>
            <person name="Loke S."/>
            <person name="Croft L."/>
            <person name="Tan J.B.L."/>
        </authorList>
    </citation>
    <scope>NUCLEOTIDE SEQUENCE</scope>
    <source>
        <strain evidence="10">Mgbs1</strain>
    </source>
</reference>
<dbReference type="GO" id="GO:0004784">
    <property type="term" value="F:superoxide dismutase activity"/>
    <property type="evidence" value="ECO:0007669"/>
    <property type="project" value="UniProtKB-EC"/>
</dbReference>
<feature type="domain" description="Manganese/iron superoxide dismutase C-terminal" evidence="9">
    <location>
        <begin position="132"/>
        <end position="238"/>
    </location>
</feature>
<dbReference type="GO" id="GO:0030145">
    <property type="term" value="F:manganese ion binding"/>
    <property type="evidence" value="ECO:0007669"/>
    <property type="project" value="UniProtKB-ARBA"/>
</dbReference>
<dbReference type="AlphaFoldDB" id="A0A9Q5D8M8"/>
<evidence type="ECO:0000256" key="7">
    <source>
        <dbReference type="SAM" id="SignalP"/>
    </source>
</evidence>
<protein>
    <recommendedName>
        <fullName evidence="2 6">Superoxide dismutase</fullName>
        <ecNumber evidence="2 6">1.15.1.1</ecNumber>
    </recommendedName>
</protein>
<comment type="catalytic activity">
    <reaction evidence="6">
        <text>2 superoxide + 2 H(+) = H2O2 + O2</text>
        <dbReference type="Rhea" id="RHEA:20696"/>
        <dbReference type="ChEBI" id="CHEBI:15378"/>
        <dbReference type="ChEBI" id="CHEBI:15379"/>
        <dbReference type="ChEBI" id="CHEBI:16240"/>
        <dbReference type="ChEBI" id="CHEBI:18421"/>
        <dbReference type="EC" id="1.15.1.1"/>
    </reaction>
</comment>
<keyword evidence="3 5" id="KW-0479">Metal-binding</keyword>
<dbReference type="Gene3D" id="3.55.40.20">
    <property type="entry name" value="Iron/manganese superoxide dismutase, C-terminal domain"/>
    <property type="match status" value="1"/>
</dbReference>
<evidence type="ECO:0000259" key="8">
    <source>
        <dbReference type="Pfam" id="PF00081"/>
    </source>
</evidence>
<dbReference type="Proteomes" id="UP000281028">
    <property type="component" value="Unassembled WGS sequence"/>
</dbReference>
<feature type="binding site" evidence="5">
    <location>
        <position position="68"/>
    </location>
    <ligand>
        <name>Mn(2+)</name>
        <dbReference type="ChEBI" id="CHEBI:29035"/>
    </ligand>
</feature>
<evidence type="ECO:0000313" key="11">
    <source>
        <dbReference type="Proteomes" id="UP000281028"/>
    </source>
</evidence>
<dbReference type="EMBL" id="RIAR02000001">
    <property type="protein sequence ID" value="NSL90009.1"/>
    <property type="molecule type" value="Genomic_DNA"/>
</dbReference>
<dbReference type="PANTHER" id="PTHR43595">
    <property type="entry name" value="37S RIBOSOMAL PROTEIN S26, MITOCHONDRIAL"/>
    <property type="match status" value="1"/>
</dbReference>
<comment type="caution">
    <text evidence="10">The sequence shown here is derived from an EMBL/GenBank/DDBJ whole genome shotgun (WGS) entry which is preliminary data.</text>
</comment>
<feature type="signal peptide" evidence="7">
    <location>
        <begin position="1"/>
        <end position="26"/>
    </location>
</feature>
<dbReference type="FunFam" id="3.55.40.20:FF:000001">
    <property type="entry name" value="Superoxide dismutase"/>
    <property type="match status" value="1"/>
</dbReference>
<evidence type="ECO:0000256" key="5">
    <source>
        <dbReference type="PIRSR" id="PIRSR000349-1"/>
    </source>
</evidence>
<feature type="chain" id="PRO_5040480358" description="Superoxide dismutase" evidence="7">
    <location>
        <begin position="27"/>
        <end position="244"/>
    </location>
</feature>
<name>A0A9Q5D8M8_9BACT</name>
<dbReference type="InterPro" id="IPR036314">
    <property type="entry name" value="SOD_C_sf"/>
</dbReference>
<dbReference type="InterPro" id="IPR036324">
    <property type="entry name" value="Mn/Fe_SOD_N_sf"/>
</dbReference>
<dbReference type="PIRSF" id="PIRSF000349">
    <property type="entry name" value="SODismutase"/>
    <property type="match status" value="1"/>
</dbReference>